<evidence type="ECO:0000256" key="1">
    <source>
        <dbReference type="ARBA" id="ARBA00022448"/>
    </source>
</evidence>
<organism evidence="8 9">
    <name type="scientific">Chelatococcus caeni</name>
    <dbReference type="NCBI Taxonomy" id="1348468"/>
    <lineage>
        <taxon>Bacteria</taxon>
        <taxon>Pseudomonadati</taxon>
        <taxon>Pseudomonadota</taxon>
        <taxon>Alphaproteobacteria</taxon>
        <taxon>Hyphomicrobiales</taxon>
        <taxon>Chelatococcaceae</taxon>
        <taxon>Chelatococcus</taxon>
    </lineage>
</organism>
<dbReference type="Pfam" id="PF13442">
    <property type="entry name" value="Cytochrome_CBB3"/>
    <property type="match status" value="1"/>
</dbReference>
<dbReference type="GO" id="GO:0009055">
    <property type="term" value="F:electron transfer activity"/>
    <property type="evidence" value="ECO:0007669"/>
    <property type="project" value="InterPro"/>
</dbReference>
<reference evidence="8 9" key="1">
    <citation type="submission" date="2020-08" db="EMBL/GenBank/DDBJ databases">
        <title>Genomic Encyclopedia of Type Strains, Phase IV (KMG-IV): sequencing the most valuable type-strain genomes for metagenomic binning, comparative biology and taxonomic classification.</title>
        <authorList>
            <person name="Goeker M."/>
        </authorList>
    </citation>
    <scope>NUCLEOTIDE SEQUENCE [LARGE SCALE GENOMIC DNA]</scope>
    <source>
        <strain evidence="8 9">DSM 103737</strain>
    </source>
</reference>
<dbReference type="InterPro" id="IPR036909">
    <property type="entry name" value="Cyt_c-like_dom_sf"/>
</dbReference>
<evidence type="ECO:0000313" key="8">
    <source>
        <dbReference type="EMBL" id="MBB4016469.1"/>
    </source>
</evidence>
<keyword evidence="9" id="KW-1185">Reference proteome</keyword>
<keyword evidence="1" id="KW-0813">Transport</keyword>
<dbReference type="GO" id="GO:0046872">
    <property type="term" value="F:metal ion binding"/>
    <property type="evidence" value="ECO:0007669"/>
    <property type="project" value="UniProtKB-KW"/>
</dbReference>
<dbReference type="Proteomes" id="UP000577362">
    <property type="component" value="Unassembled WGS sequence"/>
</dbReference>
<dbReference type="PROSITE" id="PS51007">
    <property type="entry name" value="CYTC"/>
    <property type="match status" value="3"/>
</dbReference>
<feature type="domain" description="Cytochrome c" evidence="7">
    <location>
        <begin position="153"/>
        <end position="237"/>
    </location>
</feature>
<gene>
    <name evidence="8" type="ORF">GGR16_001475</name>
</gene>
<evidence type="ECO:0000259" key="7">
    <source>
        <dbReference type="PROSITE" id="PS51007"/>
    </source>
</evidence>
<keyword evidence="3 6" id="KW-0479">Metal-binding</keyword>
<dbReference type="Gene3D" id="1.10.760.10">
    <property type="entry name" value="Cytochrome c-like domain"/>
    <property type="match status" value="3"/>
</dbReference>
<evidence type="ECO:0000256" key="4">
    <source>
        <dbReference type="ARBA" id="ARBA00022982"/>
    </source>
</evidence>
<evidence type="ECO:0000256" key="2">
    <source>
        <dbReference type="ARBA" id="ARBA00022617"/>
    </source>
</evidence>
<proteinExistence type="predicted"/>
<name>A0A840BYW1_9HYPH</name>
<evidence type="ECO:0000256" key="3">
    <source>
        <dbReference type="ARBA" id="ARBA00022723"/>
    </source>
</evidence>
<dbReference type="PANTHER" id="PTHR33751">
    <property type="entry name" value="CBB3-TYPE CYTOCHROME C OXIDASE SUBUNIT FIXP"/>
    <property type="match status" value="1"/>
</dbReference>
<dbReference type="PANTHER" id="PTHR33751:SF9">
    <property type="entry name" value="CYTOCHROME C4"/>
    <property type="match status" value="1"/>
</dbReference>
<dbReference type="InterPro" id="IPR009056">
    <property type="entry name" value="Cyt_c-like_dom"/>
</dbReference>
<feature type="domain" description="Cytochrome c" evidence="7">
    <location>
        <begin position="55"/>
        <end position="141"/>
    </location>
</feature>
<dbReference type="Pfam" id="PF00034">
    <property type="entry name" value="Cytochrom_C"/>
    <property type="match status" value="1"/>
</dbReference>
<dbReference type="EMBL" id="JACIEN010000001">
    <property type="protein sequence ID" value="MBB4016469.1"/>
    <property type="molecule type" value="Genomic_DNA"/>
</dbReference>
<evidence type="ECO:0000313" key="9">
    <source>
        <dbReference type="Proteomes" id="UP000577362"/>
    </source>
</evidence>
<accession>A0A840BYW1</accession>
<comment type="caution">
    <text evidence="8">The sequence shown here is derived from an EMBL/GenBank/DDBJ whole genome shotgun (WGS) entry which is preliminary data.</text>
</comment>
<dbReference type="GO" id="GO:0020037">
    <property type="term" value="F:heme binding"/>
    <property type="evidence" value="ECO:0007669"/>
    <property type="project" value="InterPro"/>
</dbReference>
<dbReference type="RefSeq" id="WP_183316132.1">
    <property type="nucleotide sequence ID" value="NZ_JACIEN010000001.1"/>
</dbReference>
<dbReference type="InterPro" id="IPR050597">
    <property type="entry name" value="Cytochrome_c_Oxidase_Subunit"/>
</dbReference>
<keyword evidence="5 6" id="KW-0408">Iron</keyword>
<protein>
    <submittedName>
        <fullName evidence="8">Cytochrome c553</fullName>
    </submittedName>
</protein>
<keyword evidence="4" id="KW-0249">Electron transport</keyword>
<feature type="domain" description="Cytochrome c" evidence="7">
    <location>
        <begin position="248"/>
        <end position="336"/>
    </location>
</feature>
<keyword evidence="2 6" id="KW-0349">Heme</keyword>
<sequence length="350" mass="38156">MVAIGLGLLAVSGLYNVAATRPHFRPVDHLIKFALRRSISLHSLGVLLPDLTDPALAQLGREHFATGCAPCHSQPGHARHPIARGMLPSPPRLEGAASRWETRELFWIVRHGLKFTGMPAWTGRDRDDEVWAVVAYLQRMPHDDDTVPAREKRTPALGFGIDEPSPLARCAACHGDGRRRPVHASVPVLHGQKEGYLARALSEYHDGRRQSGIMEPLAAVLSAEDIGRIARHFAEADRPAAVARPGDARVARGRRIFREGVPRQELPACRSCHAPETSAQFPLLDGLSGHYVEAQLGLFRSGVRSGTTHGRIMSVIAERLSPEQIADIAAFLDSGGERAPVPAEARREGE</sequence>
<evidence type="ECO:0000256" key="5">
    <source>
        <dbReference type="ARBA" id="ARBA00023004"/>
    </source>
</evidence>
<dbReference type="SUPFAM" id="SSF46626">
    <property type="entry name" value="Cytochrome c"/>
    <property type="match status" value="3"/>
</dbReference>
<evidence type="ECO:0000256" key="6">
    <source>
        <dbReference type="PROSITE-ProRule" id="PRU00433"/>
    </source>
</evidence>
<dbReference type="AlphaFoldDB" id="A0A840BYW1"/>